<dbReference type="Pfam" id="PF02458">
    <property type="entry name" value="Transferase"/>
    <property type="match status" value="1"/>
</dbReference>
<dbReference type="Proteomes" id="UP001370490">
    <property type="component" value="Unassembled WGS sequence"/>
</dbReference>
<gene>
    <name evidence="1" type="ORF">RJ641_022262</name>
</gene>
<evidence type="ECO:0000313" key="1">
    <source>
        <dbReference type="EMBL" id="KAK6912661.1"/>
    </source>
</evidence>
<name>A0AAN8YTQ7_9MAGN</name>
<organism evidence="1 2">
    <name type="scientific">Dillenia turbinata</name>
    <dbReference type="NCBI Taxonomy" id="194707"/>
    <lineage>
        <taxon>Eukaryota</taxon>
        <taxon>Viridiplantae</taxon>
        <taxon>Streptophyta</taxon>
        <taxon>Embryophyta</taxon>
        <taxon>Tracheophyta</taxon>
        <taxon>Spermatophyta</taxon>
        <taxon>Magnoliopsida</taxon>
        <taxon>eudicotyledons</taxon>
        <taxon>Gunneridae</taxon>
        <taxon>Pentapetalae</taxon>
        <taxon>Dilleniales</taxon>
        <taxon>Dilleniaceae</taxon>
        <taxon>Dillenia</taxon>
    </lineage>
</organism>
<keyword evidence="2" id="KW-1185">Reference proteome</keyword>
<protein>
    <submittedName>
        <fullName evidence="1">Uncharacterized protein</fullName>
    </submittedName>
</protein>
<evidence type="ECO:0000313" key="2">
    <source>
        <dbReference type="Proteomes" id="UP001370490"/>
    </source>
</evidence>
<comment type="caution">
    <text evidence="1">The sequence shown here is derived from an EMBL/GenBank/DDBJ whole genome shotgun (WGS) entry which is preliminary data.</text>
</comment>
<proteinExistence type="predicted"/>
<accession>A0AAN8YTQ7</accession>
<sequence>MIKCNDVVEARVKGSVKEWLENVDSGMELKLAHWEEMFHRPYFWSTFYMQLTEFEEGGLAVGLSCTYLVADPISATVFLKP</sequence>
<dbReference type="Gene3D" id="3.30.559.10">
    <property type="entry name" value="Chloramphenicol acetyltransferase-like domain"/>
    <property type="match status" value="1"/>
</dbReference>
<reference evidence="1 2" key="1">
    <citation type="submission" date="2023-12" db="EMBL/GenBank/DDBJ databases">
        <title>A high-quality genome assembly for Dillenia turbinata (Dilleniales).</title>
        <authorList>
            <person name="Chanderbali A."/>
        </authorList>
    </citation>
    <scope>NUCLEOTIDE SEQUENCE [LARGE SCALE GENOMIC DNA]</scope>
    <source>
        <strain evidence="1">LSX21</strain>
        <tissue evidence="1">Leaf</tissue>
    </source>
</reference>
<dbReference type="EMBL" id="JBAMMX010000027">
    <property type="protein sequence ID" value="KAK6912661.1"/>
    <property type="molecule type" value="Genomic_DNA"/>
</dbReference>
<dbReference type="AlphaFoldDB" id="A0AAN8YTQ7"/>
<dbReference type="InterPro" id="IPR023213">
    <property type="entry name" value="CAT-like_dom_sf"/>
</dbReference>